<sequence>MLKPMGPPTSTPGRSSKSISKKASRDSLLIPALVRNQSGPSRDIIAAIKAVQDEDEGDEVVPLPPRPTANSKFTPRSRSLVGISGSFVGETPTFRPRNYISQLIIEMEEALLNLNATNLTLPKLEAMAVLIYESMSISTRNYHSVQHVFDLISQGLENNHIAILAACFHDCIYYHVDGGLTTMQAKLLEGSYKSDLPTMEEKCGIYGESDRKHQPQTRYQFFATTPAATSAHKQTRLLPLVETIFGYTPGQEITISRDGLNEFLSAVIAVRQLQDHLSTEILAEIACCIQATIPFRPADPETGKTHMEQLYENMLVARDNFSLKLSDDQVVASVQRACLLSNSDVGNFGTTDLHWFLDNTWSLLPETNESLRDEYVYSVQQFHRALQKMYGFFGFLQPEVVFHEFKGVPCFSEMQRLTGECRNNLQYGKTYVGAKLLAMSLVAALATLSGGDEAPISLFTGDLKPDERRARSIFENNNNNDDSTTKEDSTTPSTNFMMHSLELPQPSEESLAKCTRLVYDILAVGRRTETSFDIKRSPWAAYLYASMGDEEMFRILKEHTLYPMTEDSAWALLRDLPREAVETIAEDMCDNALSRAEMIRDIVAEI</sequence>
<gene>
    <name evidence="2" type="ORF">IV203_029317</name>
</gene>
<feature type="region of interest" description="Disordered" evidence="1">
    <location>
        <begin position="55"/>
        <end position="75"/>
    </location>
</feature>
<evidence type="ECO:0000313" key="3">
    <source>
        <dbReference type="Proteomes" id="UP000693970"/>
    </source>
</evidence>
<dbReference type="AlphaFoldDB" id="A0A9K3LR72"/>
<proteinExistence type="predicted"/>
<feature type="region of interest" description="Disordered" evidence="1">
    <location>
        <begin position="473"/>
        <end position="497"/>
    </location>
</feature>
<feature type="region of interest" description="Disordered" evidence="1">
    <location>
        <begin position="1"/>
        <end position="24"/>
    </location>
</feature>
<comment type="caution">
    <text evidence="2">The sequence shown here is derived from an EMBL/GenBank/DDBJ whole genome shotgun (WGS) entry which is preliminary data.</text>
</comment>
<name>A0A9K3LR72_9STRA</name>
<organism evidence="2 3">
    <name type="scientific">Nitzschia inconspicua</name>
    <dbReference type="NCBI Taxonomy" id="303405"/>
    <lineage>
        <taxon>Eukaryota</taxon>
        <taxon>Sar</taxon>
        <taxon>Stramenopiles</taxon>
        <taxon>Ochrophyta</taxon>
        <taxon>Bacillariophyta</taxon>
        <taxon>Bacillariophyceae</taxon>
        <taxon>Bacillariophycidae</taxon>
        <taxon>Bacillariales</taxon>
        <taxon>Bacillariaceae</taxon>
        <taxon>Nitzschia</taxon>
    </lineage>
</organism>
<reference evidence="2" key="1">
    <citation type="journal article" date="2021" name="Sci. Rep.">
        <title>Diploid genomic architecture of Nitzschia inconspicua, an elite biomass production diatom.</title>
        <authorList>
            <person name="Oliver A."/>
            <person name="Podell S."/>
            <person name="Pinowska A."/>
            <person name="Traller J.C."/>
            <person name="Smith S.R."/>
            <person name="McClure R."/>
            <person name="Beliaev A."/>
            <person name="Bohutskyi P."/>
            <person name="Hill E.A."/>
            <person name="Rabines A."/>
            <person name="Zheng H."/>
            <person name="Allen L.Z."/>
            <person name="Kuo A."/>
            <person name="Grigoriev I.V."/>
            <person name="Allen A.E."/>
            <person name="Hazlebeck D."/>
            <person name="Allen E.E."/>
        </authorList>
    </citation>
    <scope>NUCLEOTIDE SEQUENCE</scope>
    <source>
        <strain evidence="2">Hildebrandi</strain>
    </source>
</reference>
<dbReference type="Proteomes" id="UP000693970">
    <property type="component" value="Unassembled WGS sequence"/>
</dbReference>
<reference evidence="2" key="2">
    <citation type="submission" date="2021-04" db="EMBL/GenBank/DDBJ databases">
        <authorList>
            <person name="Podell S."/>
        </authorList>
    </citation>
    <scope>NUCLEOTIDE SEQUENCE</scope>
    <source>
        <strain evidence="2">Hildebrandi</strain>
    </source>
</reference>
<evidence type="ECO:0000313" key="2">
    <source>
        <dbReference type="EMBL" id="KAG7366647.1"/>
    </source>
</evidence>
<dbReference type="OrthoDB" id="42069at2759"/>
<protein>
    <submittedName>
        <fullName evidence="2">Uncharacterized protein</fullName>
    </submittedName>
</protein>
<keyword evidence="3" id="KW-1185">Reference proteome</keyword>
<feature type="compositionally biased region" description="Pro residues" evidence="1">
    <location>
        <begin position="1"/>
        <end position="10"/>
    </location>
</feature>
<evidence type="ECO:0000256" key="1">
    <source>
        <dbReference type="SAM" id="MobiDB-lite"/>
    </source>
</evidence>
<dbReference type="EMBL" id="JAGRRH010000007">
    <property type="protein sequence ID" value="KAG7366647.1"/>
    <property type="molecule type" value="Genomic_DNA"/>
</dbReference>
<accession>A0A9K3LR72</accession>